<dbReference type="AlphaFoldDB" id="X1M707"/>
<feature type="non-terminal residue" evidence="3">
    <location>
        <position position="213"/>
    </location>
</feature>
<evidence type="ECO:0000256" key="1">
    <source>
        <dbReference type="ARBA" id="ARBA00005817"/>
    </source>
</evidence>
<dbReference type="PANTHER" id="PTHR43153">
    <property type="entry name" value="ELECTRON TRANSFER FLAVOPROTEIN ALPHA"/>
    <property type="match status" value="1"/>
</dbReference>
<proteinExistence type="inferred from homology"/>
<dbReference type="InterPro" id="IPR033947">
    <property type="entry name" value="ETF_alpha_N"/>
</dbReference>
<dbReference type="CDD" id="cd01715">
    <property type="entry name" value="ETF_alpha"/>
    <property type="match status" value="1"/>
</dbReference>
<dbReference type="SMART" id="SM00893">
    <property type="entry name" value="ETF"/>
    <property type="match status" value="1"/>
</dbReference>
<dbReference type="Gene3D" id="3.40.50.620">
    <property type="entry name" value="HUPs"/>
    <property type="match status" value="1"/>
</dbReference>
<name>X1M707_9ZZZZ</name>
<accession>X1M707</accession>
<comment type="caution">
    <text evidence="3">The sequence shown here is derived from an EMBL/GenBank/DDBJ whole genome shotgun (WGS) entry which is preliminary data.</text>
</comment>
<gene>
    <name evidence="3" type="ORF">S06H3_32151</name>
</gene>
<reference evidence="3" key="1">
    <citation type="journal article" date="2014" name="Front. Microbiol.">
        <title>High frequency of phylogenetically diverse reductive dehalogenase-homologous genes in deep subseafloor sedimentary metagenomes.</title>
        <authorList>
            <person name="Kawai M."/>
            <person name="Futagami T."/>
            <person name="Toyoda A."/>
            <person name="Takaki Y."/>
            <person name="Nishi S."/>
            <person name="Hori S."/>
            <person name="Arai W."/>
            <person name="Tsubouchi T."/>
            <person name="Morono Y."/>
            <person name="Uchiyama I."/>
            <person name="Ito T."/>
            <person name="Fujiyama A."/>
            <person name="Inagaki F."/>
            <person name="Takami H."/>
        </authorList>
    </citation>
    <scope>NUCLEOTIDE SEQUENCE</scope>
    <source>
        <strain evidence="3">Expedition CK06-06</strain>
    </source>
</reference>
<dbReference type="GO" id="GO:0033539">
    <property type="term" value="P:fatty acid beta-oxidation using acyl-CoA dehydrogenase"/>
    <property type="evidence" value="ECO:0007669"/>
    <property type="project" value="TreeGrafter"/>
</dbReference>
<dbReference type="PANTHER" id="PTHR43153:SF1">
    <property type="entry name" value="ELECTRON TRANSFER FLAVOPROTEIN SUBUNIT ALPHA, MITOCHONDRIAL"/>
    <property type="match status" value="1"/>
</dbReference>
<feature type="domain" description="Electron transfer flavoprotein alpha/beta-subunit N-terminal" evidence="2">
    <location>
        <begin position="7"/>
        <end position="194"/>
    </location>
</feature>
<comment type="similarity">
    <text evidence="1">Belongs to the ETF alpha-subunit/FixB family.</text>
</comment>
<dbReference type="InterPro" id="IPR001308">
    <property type="entry name" value="ETF_a/FixB"/>
</dbReference>
<dbReference type="InterPro" id="IPR014729">
    <property type="entry name" value="Rossmann-like_a/b/a_fold"/>
</dbReference>
<dbReference type="GO" id="GO:0050660">
    <property type="term" value="F:flavin adenine dinucleotide binding"/>
    <property type="evidence" value="ECO:0007669"/>
    <property type="project" value="InterPro"/>
</dbReference>
<dbReference type="InterPro" id="IPR014730">
    <property type="entry name" value="ETF_a/b_N"/>
</dbReference>
<sequence>MKEYKGLMVFAEQRGGRIHPVSYELLGKGKEIADRLGVELSSVLLGHQMEEEAKELIYYGADKVFLYDHPAFKDFDLLNYKHNIARLVREVKPGIFLFGATRLGRSLGPRVAVALDTGLTADCTGLDLDEDGNLIQIRPAFTGNILAHIKTATRPQMSTIRYKVMQKKVRDANRGGGIIKKDAELVPSLLTIKKKEKLGGVNIAEADVIVSVV</sequence>
<organism evidence="3">
    <name type="scientific">marine sediment metagenome</name>
    <dbReference type="NCBI Taxonomy" id="412755"/>
    <lineage>
        <taxon>unclassified sequences</taxon>
        <taxon>metagenomes</taxon>
        <taxon>ecological metagenomes</taxon>
    </lineage>
</organism>
<dbReference type="GO" id="GO:0009055">
    <property type="term" value="F:electron transfer activity"/>
    <property type="evidence" value="ECO:0007669"/>
    <property type="project" value="InterPro"/>
</dbReference>
<dbReference type="Pfam" id="PF01012">
    <property type="entry name" value="ETF"/>
    <property type="match status" value="1"/>
</dbReference>
<dbReference type="EMBL" id="BARV01019091">
    <property type="protein sequence ID" value="GAI27078.1"/>
    <property type="molecule type" value="Genomic_DNA"/>
</dbReference>
<protein>
    <recommendedName>
        <fullName evidence="2">Electron transfer flavoprotein alpha/beta-subunit N-terminal domain-containing protein</fullName>
    </recommendedName>
</protein>
<dbReference type="SUPFAM" id="SSF52402">
    <property type="entry name" value="Adenine nucleotide alpha hydrolases-like"/>
    <property type="match status" value="1"/>
</dbReference>
<evidence type="ECO:0000259" key="2">
    <source>
        <dbReference type="SMART" id="SM00893"/>
    </source>
</evidence>
<evidence type="ECO:0000313" key="3">
    <source>
        <dbReference type="EMBL" id="GAI27078.1"/>
    </source>
</evidence>